<reference evidence="2 3" key="1">
    <citation type="submission" date="2020-06" db="EMBL/GenBank/DDBJ databases">
        <title>WGS assembly of Ceratodon purpureus strain R40.</title>
        <authorList>
            <person name="Carey S.B."/>
            <person name="Jenkins J."/>
            <person name="Shu S."/>
            <person name="Lovell J.T."/>
            <person name="Sreedasyam A."/>
            <person name="Maumus F."/>
            <person name="Tiley G.P."/>
            <person name="Fernandez-Pozo N."/>
            <person name="Barry K."/>
            <person name="Chen C."/>
            <person name="Wang M."/>
            <person name="Lipzen A."/>
            <person name="Daum C."/>
            <person name="Saski C.A."/>
            <person name="Payton A.C."/>
            <person name="Mcbreen J.C."/>
            <person name="Conrad R.E."/>
            <person name="Kollar L.M."/>
            <person name="Olsson S."/>
            <person name="Huttunen S."/>
            <person name="Landis J.B."/>
            <person name="Wickett N.J."/>
            <person name="Johnson M.G."/>
            <person name="Rensing S.A."/>
            <person name="Grimwood J."/>
            <person name="Schmutz J."/>
            <person name="Mcdaniel S.F."/>
        </authorList>
    </citation>
    <scope>NUCLEOTIDE SEQUENCE [LARGE SCALE GENOMIC DNA]</scope>
    <source>
        <strain evidence="2 3">R40</strain>
    </source>
</reference>
<evidence type="ECO:0000313" key="3">
    <source>
        <dbReference type="Proteomes" id="UP000822688"/>
    </source>
</evidence>
<gene>
    <name evidence="2" type="ORF">KC19_6G004100</name>
</gene>
<proteinExistence type="predicted"/>
<evidence type="ECO:0008006" key="4">
    <source>
        <dbReference type="Google" id="ProtNLM"/>
    </source>
</evidence>
<name>A0A8T0HBE0_CERPU</name>
<comment type="caution">
    <text evidence="2">The sequence shown here is derived from an EMBL/GenBank/DDBJ whole genome shotgun (WGS) entry which is preliminary data.</text>
</comment>
<feature type="signal peptide" evidence="1">
    <location>
        <begin position="1"/>
        <end position="23"/>
    </location>
</feature>
<evidence type="ECO:0000313" key="2">
    <source>
        <dbReference type="EMBL" id="KAG0568225.1"/>
    </source>
</evidence>
<dbReference type="Proteomes" id="UP000822688">
    <property type="component" value="Chromosome 6"/>
</dbReference>
<evidence type="ECO:0000256" key="1">
    <source>
        <dbReference type="SAM" id="SignalP"/>
    </source>
</evidence>
<dbReference type="AlphaFoldDB" id="A0A8T0HBE0"/>
<accession>A0A8T0HBE0</accession>
<dbReference type="EMBL" id="CM026427">
    <property type="protein sequence ID" value="KAG0568225.1"/>
    <property type="molecule type" value="Genomic_DNA"/>
</dbReference>
<sequence>MSHLTGRTSILAIFVWDFTHCSASGAPSNPPIACSSFHSDRRSISNSLSVYNSDPICSGRR</sequence>
<protein>
    <recommendedName>
        <fullName evidence="4">Secreted protein</fullName>
    </recommendedName>
</protein>
<organism evidence="2 3">
    <name type="scientific">Ceratodon purpureus</name>
    <name type="common">Fire moss</name>
    <name type="synonym">Dicranum purpureum</name>
    <dbReference type="NCBI Taxonomy" id="3225"/>
    <lineage>
        <taxon>Eukaryota</taxon>
        <taxon>Viridiplantae</taxon>
        <taxon>Streptophyta</taxon>
        <taxon>Embryophyta</taxon>
        <taxon>Bryophyta</taxon>
        <taxon>Bryophytina</taxon>
        <taxon>Bryopsida</taxon>
        <taxon>Dicranidae</taxon>
        <taxon>Pseudoditrichales</taxon>
        <taxon>Ditrichaceae</taxon>
        <taxon>Ceratodon</taxon>
    </lineage>
</organism>
<feature type="chain" id="PRO_5035793784" description="Secreted protein" evidence="1">
    <location>
        <begin position="24"/>
        <end position="61"/>
    </location>
</feature>
<keyword evidence="3" id="KW-1185">Reference proteome</keyword>
<keyword evidence="1" id="KW-0732">Signal</keyword>